<evidence type="ECO:0000313" key="1">
    <source>
        <dbReference type="EMBL" id="MFM9646948.1"/>
    </source>
</evidence>
<dbReference type="EMBL" id="JBJVNE010000005">
    <property type="protein sequence ID" value="MFM9646948.1"/>
    <property type="molecule type" value="Genomic_DNA"/>
</dbReference>
<sequence>MTRVRRGIGAVARGVLHPRVLRTDAGARAWRLVVTAPGLSDAVRARLARRVGGGLDQANRPEGAVLALSSAARRTTGARHRADLLGEAARVELARGRAPRALAAAVSAELAWADARWADADIRGAAASAVTALQLAFHRVLHFDRTSSPLADDPRAYTAPLRASTTVRALTKPAGRATPPSAPAGRPLRLLFVTRGNANFLHRIRGHYEGHPDVEVRSLDLRDEPALDKLATSLTRIAAHRLGGDEEFGRQAEELLRPQLDWADTVFVDWCVGPAALLTSVDPGTTRIVVRLHSAETFSPWPYLVDFSRVDDLVFVGAHLRDLTVAAVPQLSSDTAPRLHVVANAMDLASHVRPKADDARFTLGLTGISSVAKDPRWAIQVLRILRAQDPRYRLFLLGEDVDAKLSAASRAYARHYRRDVAELEPSGALRRLGQLDDVPAALTEVGVILSSSVRESFHCGFVEGAASGAVPVGRDWPFFAGKANGARTLFPADWVVGSAQEAADRILEITSTSEGWRKAARAASAHALESWDWPVVRAEFDRLLLPDR</sequence>
<reference evidence="1 2" key="1">
    <citation type="submission" date="2024-12" db="EMBL/GenBank/DDBJ databases">
        <title>Forecasting of Potato common scab and diversities of Pathogenic streptomyces spp. in china.</title>
        <authorList>
            <person name="Handique U."/>
            <person name="Wu J."/>
        </authorList>
    </citation>
    <scope>NUCLEOTIDE SEQUENCE [LARGE SCALE GENOMIC DNA]</scope>
    <source>
        <strain evidence="1 2">ZRIMU1585</strain>
    </source>
</reference>
<protein>
    <recommendedName>
        <fullName evidence="3">Glycosyltransferase family 1 protein</fullName>
    </recommendedName>
</protein>
<dbReference type="Proteomes" id="UP001631993">
    <property type="component" value="Unassembled WGS sequence"/>
</dbReference>
<comment type="caution">
    <text evidence="1">The sequence shown here is derived from an EMBL/GenBank/DDBJ whole genome shotgun (WGS) entry which is preliminary data.</text>
</comment>
<dbReference type="RefSeq" id="WP_369278248.1">
    <property type="nucleotide sequence ID" value="NZ_JBJVMW010000024.1"/>
</dbReference>
<evidence type="ECO:0008006" key="3">
    <source>
        <dbReference type="Google" id="ProtNLM"/>
    </source>
</evidence>
<proteinExistence type="predicted"/>
<accession>A0ABW9IID9</accession>
<keyword evidence="2" id="KW-1185">Reference proteome</keyword>
<dbReference type="Gene3D" id="3.40.50.2000">
    <property type="entry name" value="Glycogen Phosphorylase B"/>
    <property type="match status" value="1"/>
</dbReference>
<gene>
    <name evidence="1" type="ORF">ACKI1S_12455</name>
</gene>
<evidence type="ECO:0000313" key="2">
    <source>
        <dbReference type="Proteomes" id="UP001631993"/>
    </source>
</evidence>
<name>A0ABW9IID9_STRGJ</name>
<dbReference type="SUPFAM" id="SSF53756">
    <property type="entry name" value="UDP-Glycosyltransferase/glycogen phosphorylase"/>
    <property type="match status" value="1"/>
</dbReference>
<organism evidence="1 2">
    <name type="scientific">Streptomyces galilaeus</name>
    <dbReference type="NCBI Taxonomy" id="33899"/>
    <lineage>
        <taxon>Bacteria</taxon>
        <taxon>Bacillati</taxon>
        <taxon>Actinomycetota</taxon>
        <taxon>Actinomycetes</taxon>
        <taxon>Kitasatosporales</taxon>
        <taxon>Streptomycetaceae</taxon>
        <taxon>Streptomyces</taxon>
    </lineage>
</organism>